<feature type="region of interest" description="Disordered" evidence="3">
    <location>
        <begin position="51"/>
        <end position="71"/>
    </location>
</feature>
<dbReference type="OrthoDB" id="2500250at2759"/>
<dbReference type="AlphaFoldDB" id="A0A0L0W0C7"/>
<keyword evidence="2" id="KW-0863">Zinc-finger</keyword>
<feature type="domain" description="CCHC-type" evidence="4">
    <location>
        <begin position="237"/>
        <end position="250"/>
    </location>
</feature>
<dbReference type="STRING" id="1165861.A0A0L0W0C7"/>
<dbReference type="PANTHER" id="PTHR47481:SF7">
    <property type="entry name" value="CCHC-TYPE DOMAIN-CONTAINING PROTEIN"/>
    <property type="match status" value="1"/>
</dbReference>
<dbReference type="Proteomes" id="UP000054564">
    <property type="component" value="Unassembled WGS sequence"/>
</dbReference>
<protein>
    <recommendedName>
        <fullName evidence="4">CCHC-type domain-containing protein</fullName>
    </recommendedName>
</protein>
<keyword evidence="2" id="KW-0479">Metal-binding</keyword>
<name>A0A0L0W0C7_9BASI</name>
<keyword evidence="2" id="KW-0862">Zinc</keyword>
<comment type="caution">
    <text evidence="5">The sequence shown here is derived from an EMBL/GenBank/DDBJ whole genome shotgun (WGS) entry which is preliminary data.</text>
</comment>
<evidence type="ECO:0000313" key="6">
    <source>
        <dbReference type="Proteomes" id="UP000054564"/>
    </source>
</evidence>
<dbReference type="EMBL" id="AJIL01000010">
    <property type="protein sequence ID" value="KNF04954.1"/>
    <property type="molecule type" value="Genomic_DNA"/>
</dbReference>
<dbReference type="PANTHER" id="PTHR47481">
    <property type="match status" value="1"/>
</dbReference>
<gene>
    <name evidence="5" type="ORF">PSTG_02007</name>
</gene>
<organism evidence="5 6">
    <name type="scientific">Puccinia striiformis f. sp. tritici PST-78</name>
    <dbReference type="NCBI Taxonomy" id="1165861"/>
    <lineage>
        <taxon>Eukaryota</taxon>
        <taxon>Fungi</taxon>
        <taxon>Dikarya</taxon>
        <taxon>Basidiomycota</taxon>
        <taxon>Pucciniomycotina</taxon>
        <taxon>Pucciniomycetes</taxon>
        <taxon>Pucciniales</taxon>
        <taxon>Pucciniaceae</taxon>
        <taxon>Puccinia</taxon>
    </lineage>
</organism>
<evidence type="ECO:0000256" key="3">
    <source>
        <dbReference type="SAM" id="MobiDB-lite"/>
    </source>
</evidence>
<dbReference type="Pfam" id="PF14223">
    <property type="entry name" value="Retrotran_gag_2"/>
    <property type="match status" value="1"/>
</dbReference>
<keyword evidence="1" id="KW-0507">mRNA processing</keyword>
<dbReference type="GO" id="GO:0003676">
    <property type="term" value="F:nucleic acid binding"/>
    <property type="evidence" value="ECO:0007669"/>
    <property type="project" value="InterPro"/>
</dbReference>
<reference evidence="6" key="1">
    <citation type="submission" date="2014-03" db="EMBL/GenBank/DDBJ databases">
        <title>The Genome Sequence of Puccinia striiformis f. sp. tritici PST-78.</title>
        <authorList>
            <consortium name="The Broad Institute Genome Sequencing Platform"/>
            <person name="Cuomo C."/>
            <person name="Hulbert S."/>
            <person name="Chen X."/>
            <person name="Walker B."/>
            <person name="Young S.K."/>
            <person name="Zeng Q."/>
            <person name="Gargeya S."/>
            <person name="Fitzgerald M."/>
            <person name="Haas B."/>
            <person name="Abouelleil A."/>
            <person name="Alvarado L."/>
            <person name="Arachchi H.M."/>
            <person name="Berlin A.M."/>
            <person name="Chapman S.B."/>
            <person name="Goldberg J."/>
            <person name="Griggs A."/>
            <person name="Gujja S."/>
            <person name="Hansen M."/>
            <person name="Howarth C."/>
            <person name="Imamovic A."/>
            <person name="Larimer J."/>
            <person name="McCowan C."/>
            <person name="Montmayeur A."/>
            <person name="Murphy C."/>
            <person name="Neiman D."/>
            <person name="Pearson M."/>
            <person name="Priest M."/>
            <person name="Roberts A."/>
            <person name="Saif S."/>
            <person name="Shea T."/>
            <person name="Sisk P."/>
            <person name="Sykes S."/>
            <person name="Wortman J."/>
            <person name="Nusbaum C."/>
            <person name="Birren B."/>
        </authorList>
    </citation>
    <scope>NUCLEOTIDE SEQUENCE [LARGE SCALE GENOMIC DNA]</scope>
    <source>
        <strain evidence="6">race PST-78</strain>
    </source>
</reference>
<dbReference type="InterPro" id="IPR036875">
    <property type="entry name" value="Znf_CCHC_sf"/>
</dbReference>
<evidence type="ECO:0000256" key="2">
    <source>
        <dbReference type="PROSITE-ProRule" id="PRU00047"/>
    </source>
</evidence>
<keyword evidence="6" id="KW-1185">Reference proteome</keyword>
<dbReference type="InterPro" id="IPR001878">
    <property type="entry name" value="Znf_CCHC"/>
</dbReference>
<sequence>MSTYRTVHTVSTQISQIKQLDGKAATFPIWRSRMEDILGLQGTLDIAKGTLTRPAELPKDESGTSRSNEYSRGYNPKEIAADWDSLSDLACCTIKLTLSDTLSQRYRNVKPASCLFSTIVNAYKKNTRARRIQLQEAFWNARQDPNKPIALWIGRIRVAADHLISAKQLPSNQQIADRLVGGLDKSWSTIRDTVVYTSTELLLDDTIGALEAHEVTLNSNKGIPDLVSAAHTKRIGCSNCGRFGHRSTDCCKPKGHARAKAGAAQAVKLGGLDSDSYDDENKVDVIYE</sequence>
<evidence type="ECO:0000259" key="4">
    <source>
        <dbReference type="PROSITE" id="PS50158"/>
    </source>
</evidence>
<dbReference type="GO" id="GO:0008270">
    <property type="term" value="F:zinc ion binding"/>
    <property type="evidence" value="ECO:0007669"/>
    <property type="project" value="UniProtKB-KW"/>
</dbReference>
<evidence type="ECO:0000256" key="1">
    <source>
        <dbReference type="ARBA" id="ARBA00022664"/>
    </source>
</evidence>
<dbReference type="GO" id="GO:0006397">
    <property type="term" value="P:mRNA processing"/>
    <property type="evidence" value="ECO:0007669"/>
    <property type="project" value="UniProtKB-KW"/>
</dbReference>
<dbReference type="SUPFAM" id="SSF57756">
    <property type="entry name" value="Retrovirus zinc finger-like domains"/>
    <property type="match status" value="1"/>
</dbReference>
<accession>A0A0L0W0C7</accession>
<dbReference type="PROSITE" id="PS50158">
    <property type="entry name" value="ZF_CCHC"/>
    <property type="match status" value="1"/>
</dbReference>
<proteinExistence type="predicted"/>
<evidence type="ECO:0000313" key="5">
    <source>
        <dbReference type="EMBL" id="KNF04954.1"/>
    </source>
</evidence>